<organism evidence="2">
    <name type="scientific">Vibrio sp. HB236076</name>
    <dbReference type="NCBI Taxonomy" id="3232307"/>
    <lineage>
        <taxon>Bacteria</taxon>
        <taxon>Pseudomonadati</taxon>
        <taxon>Pseudomonadota</taxon>
        <taxon>Gammaproteobacteria</taxon>
        <taxon>Vibrionales</taxon>
        <taxon>Vibrionaceae</taxon>
        <taxon>Vibrio</taxon>
    </lineage>
</organism>
<dbReference type="RefSeq" id="WP_306101602.1">
    <property type="nucleotide sequence ID" value="NZ_CP162601.1"/>
</dbReference>
<dbReference type="AlphaFoldDB" id="A0AB39HHW3"/>
<feature type="domain" description="YjiS-like" evidence="1">
    <location>
        <begin position="24"/>
        <end position="54"/>
    </location>
</feature>
<reference evidence="2" key="1">
    <citation type="submission" date="2024-07" db="EMBL/GenBank/DDBJ databases">
        <title>Genome Analysis of a Potential Novel Vibrio Species Secreting pH- and Thermo-stable Alginate Lyase and its Application in Producing Alginate Oligosaccharides.</title>
        <authorList>
            <person name="Huang H."/>
            <person name="Bao K."/>
        </authorList>
    </citation>
    <scope>NUCLEOTIDE SEQUENCE</scope>
    <source>
        <strain evidence="2">HB236076</strain>
    </source>
</reference>
<protein>
    <submittedName>
        <fullName evidence="2">DUF1127 domain-containing protein</fullName>
    </submittedName>
</protein>
<evidence type="ECO:0000259" key="1">
    <source>
        <dbReference type="Pfam" id="PF06568"/>
    </source>
</evidence>
<gene>
    <name evidence="2" type="ORF">AB0763_06215</name>
</gene>
<accession>A0AB39HHW3</accession>
<evidence type="ECO:0000313" key="2">
    <source>
        <dbReference type="EMBL" id="XDK26230.1"/>
    </source>
</evidence>
<name>A0AB39HHW3_9VIBR</name>
<dbReference type="Pfam" id="PF06568">
    <property type="entry name" value="YjiS-like"/>
    <property type="match status" value="1"/>
</dbReference>
<dbReference type="InterPro" id="IPR009506">
    <property type="entry name" value="YjiS-like"/>
</dbReference>
<dbReference type="EMBL" id="CP162601">
    <property type="protein sequence ID" value="XDK26230.1"/>
    <property type="molecule type" value="Genomic_DNA"/>
</dbReference>
<dbReference type="KEGG" id="vih:AB0763_06215"/>
<sequence length="83" mass="9962">MTQLINETVIVRHHVPMDWHKKIWSSLAMAYQNYKTRKQLKDLPDYLLKDIGLDKEAALREANRSSFTPLIKARYDWRFNSQQ</sequence>
<proteinExistence type="predicted"/>